<gene>
    <name evidence="4" type="ORF">V5N11_010120</name>
</gene>
<sequence length="96" mass="10405">MSYSCPIPGPKCEICDCSGSTCQSQFPGLKVEWPELKGVSGVEAKAIIERDNPRVTAIVYPLGVYFPAINCCNRVLLYVPTDDCPNGPVQNRPMVG</sequence>
<dbReference type="Proteomes" id="UP001558713">
    <property type="component" value="Unassembled WGS sequence"/>
</dbReference>
<dbReference type="Gene3D" id="3.30.10.10">
    <property type="entry name" value="Trypsin Inhibitor V, subunit A"/>
    <property type="match status" value="1"/>
</dbReference>
<dbReference type="PANTHER" id="PTHR33091">
    <property type="entry name" value="PROTEIN, PUTATIVE, EXPRESSED-RELATED"/>
    <property type="match status" value="1"/>
</dbReference>
<keyword evidence="2 4" id="KW-0646">Protease inhibitor</keyword>
<accession>A0ABD1C156</accession>
<reference evidence="4 5" key="1">
    <citation type="submission" date="2024-04" db="EMBL/GenBank/DDBJ databases">
        <title>Genome assembly C_amara_ONT_v2.</title>
        <authorList>
            <person name="Yant L."/>
            <person name="Moore C."/>
            <person name="Slenker M."/>
        </authorList>
    </citation>
    <scope>NUCLEOTIDE SEQUENCE [LARGE SCALE GENOMIC DNA]</scope>
    <source>
        <tissue evidence="4">Leaf</tissue>
    </source>
</reference>
<keyword evidence="3" id="KW-0722">Serine protease inhibitor</keyword>
<keyword evidence="5" id="KW-1185">Reference proteome</keyword>
<dbReference type="InterPro" id="IPR000864">
    <property type="entry name" value="Prot_inh_pot1"/>
</dbReference>
<dbReference type="Pfam" id="PF00280">
    <property type="entry name" value="potato_inhibit"/>
    <property type="match status" value="1"/>
</dbReference>
<proteinExistence type="inferred from homology"/>
<dbReference type="PANTHER" id="PTHR33091:SF99">
    <property type="entry name" value="INHIBITOR OF TRYPSIN_HAGEMAN FACTOR-LIKE PROTEIN-RELATED"/>
    <property type="match status" value="1"/>
</dbReference>
<dbReference type="EMBL" id="JBANAX010000088">
    <property type="protein sequence ID" value="KAL1222976.1"/>
    <property type="molecule type" value="Genomic_DNA"/>
</dbReference>
<evidence type="ECO:0000256" key="2">
    <source>
        <dbReference type="ARBA" id="ARBA00022690"/>
    </source>
</evidence>
<comment type="similarity">
    <text evidence="1">Belongs to the protease inhibitor I13 (potato type I serine protease inhibitor) family.</text>
</comment>
<name>A0ABD1C156_CARAN</name>
<dbReference type="InterPro" id="IPR036354">
    <property type="entry name" value="Prot_inh_pot1_sf"/>
</dbReference>
<protein>
    <submittedName>
        <fullName evidence="4">Glu S.griseus protease inhibitor</fullName>
    </submittedName>
</protein>
<dbReference type="SUPFAM" id="SSF54654">
    <property type="entry name" value="CI-2 family of serine protease inhibitors"/>
    <property type="match status" value="1"/>
</dbReference>
<evidence type="ECO:0000313" key="5">
    <source>
        <dbReference type="Proteomes" id="UP001558713"/>
    </source>
</evidence>
<dbReference type="AlphaFoldDB" id="A0ABD1C156"/>
<dbReference type="GO" id="GO:0004867">
    <property type="term" value="F:serine-type endopeptidase inhibitor activity"/>
    <property type="evidence" value="ECO:0007669"/>
    <property type="project" value="UniProtKB-KW"/>
</dbReference>
<comment type="caution">
    <text evidence="4">The sequence shown here is derived from an EMBL/GenBank/DDBJ whole genome shotgun (WGS) entry which is preliminary data.</text>
</comment>
<evidence type="ECO:0000313" key="4">
    <source>
        <dbReference type="EMBL" id="KAL1222976.1"/>
    </source>
</evidence>
<evidence type="ECO:0000256" key="3">
    <source>
        <dbReference type="ARBA" id="ARBA00022900"/>
    </source>
</evidence>
<evidence type="ECO:0000256" key="1">
    <source>
        <dbReference type="ARBA" id="ARBA00008210"/>
    </source>
</evidence>
<organism evidence="4 5">
    <name type="scientific">Cardamine amara subsp. amara</name>
    <dbReference type="NCBI Taxonomy" id="228776"/>
    <lineage>
        <taxon>Eukaryota</taxon>
        <taxon>Viridiplantae</taxon>
        <taxon>Streptophyta</taxon>
        <taxon>Embryophyta</taxon>
        <taxon>Tracheophyta</taxon>
        <taxon>Spermatophyta</taxon>
        <taxon>Magnoliopsida</taxon>
        <taxon>eudicotyledons</taxon>
        <taxon>Gunneridae</taxon>
        <taxon>Pentapetalae</taxon>
        <taxon>rosids</taxon>
        <taxon>malvids</taxon>
        <taxon>Brassicales</taxon>
        <taxon>Brassicaceae</taxon>
        <taxon>Cardamineae</taxon>
        <taxon>Cardamine</taxon>
    </lineage>
</organism>